<name>A0ABY7HDE1_9BACT</name>
<evidence type="ECO:0000313" key="3">
    <source>
        <dbReference type="Proteomes" id="UP001164459"/>
    </source>
</evidence>
<gene>
    <name evidence="2" type="ORF">O0S08_14155</name>
</gene>
<keyword evidence="1" id="KW-0812">Transmembrane</keyword>
<proteinExistence type="predicted"/>
<evidence type="ECO:0000256" key="1">
    <source>
        <dbReference type="SAM" id="Phobius"/>
    </source>
</evidence>
<feature type="transmembrane region" description="Helical" evidence="1">
    <location>
        <begin position="28"/>
        <end position="52"/>
    </location>
</feature>
<sequence length="76" mass="7981">MAVVAPELAPALGVWRARWHRRLLPLGVAFHAALYVLLPVHTFSATMVLLYLAAIDPDAVARAVAGLAPRAGADAA</sequence>
<organism evidence="2 3">
    <name type="scientific">Nannocystis punicea</name>
    <dbReference type="NCBI Taxonomy" id="2995304"/>
    <lineage>
        <taxon>Bacteria</taxon>
        <taxon>Pseudomonadati</taxon>
        <taxon>Myxococcota</taxon>
        <taxon>Polyangia</taxon>
        <taxon>Nannocystales</taxon>
        <taxon>Nannocystaceae</taxon>
        <taxon>Nannocystis</taxon>
    </lineage>
</organism>
<keyword evidence="1" id="KW-1133">Transmembrane helix</keyword>
<accession>A0ABY7HDE1</accession>
<keyword evidence="3" id="KW-1185">Reference proteome</keyword>
<dbReference type="EMBL" id="CP114040">
    <property type="protein sequence ID" value="WAS97287.1"/>
    <property type="molecule type" value="Genomic_DNA"/>
</dbReference>
<dbReference type="RefSeq" id="WP_269039650.1">
    <property type="nucleotide sequence ID" value="NZ_CP114040.1"/>
</dbReference>
<evidence type="ECO:0000313" key="2">
    <source>
        <dbReference type="EMBL" id="WAS97287.1"/>
    </source>
</evidence>
<dbReference type="Proteomes" id="UP001164459">
    <property type="component" value="Chromosome"/>
</dbReference>
<evidence type="ECO:0008006" key="4">
    <source>
        <dbReference type="Google" id="ProtNLM"/>
    </source>
</evidence>
<protein>
    <recommendedName>
        <fullName evidence="4">Sulfoxide reductase heme-binding subunit YedZ</fullName>
    </recommendedName>
</protein>
<keyword evidence="1" id="KW-0472">Membrane</keyword>
<reference evidence="2" key="1">
    <citation type="submission" date="2022-11" db="EMBL/GenBank/DDBJ databases">
        <title>Minimal conservation of predation-associated metabolite biosynthetic gene clusters underscores biosynthetic potential of Myxococcota including descriptions for ten novel species: Archangium lansinium sp. nov., Myxococcus landrumus sp. nov., Nannocystis bai.</title>
        <authorList>
            <person name="Ahearne A."/>
            <person name="Stevens C."/>
            <person name="Dowd S."/>
        </authorList>
    </citation>
    <scope>NUCLEOTIDE SEQUENCE</scope>
    <source>
        <strain evidence="2">Fl3</strain>
    </source>
</reference>